<dbReference type="EMBL" id="GGEC01073284">
    <property type="protein sequence ID" value="MBX53768.1"/>
    <property type="molecule type" value="Transcribed_RNA"/>
</dbReference>
<evidence type="ECO:0000313" key="1">
    <source>
        <dbReference type="EMBL" id="MBX53768.1"/>
    </source>
</evidence>
<accession>A0A2P2PGA6</accession>
<organism evidence="1">
    <name type="scientific">Rhizophora mucronata</name>
    <name type="common">Asiatic mangrove</name>
    <dbReference type="NCBI Taxonomy" id="61149"/>
    <lineage>
        <taxon>Eukaryota</taxon>
        <taxon>Viridiplantae</taxon>
        <taxon>Streptophyta</taxon>
        <taxon>Embryophyta</taxon>
        <taxon>Tracheophyta</taxon>
        <taxon>Spermatophyta</taxon>
        <taxon>Magnoliopsida</taxon>
        <taxon>eudicotyledons</taxon>
        <taxon>Gunneridae</taxon>
        <taxon>Pentapetalae</taxon>
        <taxon>rosids</taxon>
        <taxon>fabids</taxon>
        <taxon>Malpighiales</taxon>
        <taxon>Rhizophoraceae</taxon>
        <taxon>Rhizophora</taxon>
    </lineage>
</organism>
<protein>
    <submittedName>
        <fullName evidence="1">Uncharacterized protein</fullName>
    </submittedName>
</protein>
<dbReference type="AlphaFoldDB" id="A0A2P2PGA6"/>
<name>A0A2P2PGA6_RHIMU</name>
<sequence>MHSHAKHPLSPHLWQELGNALLLASLNNFEHFGVK</sequence>
<reference evidence="1" key="1">
    <citation type="submission" date="2018-02" db="EMBL/GenBank/DDBJ databases">
        <title>Rhizophora mucronata_Transcriptome.</title>
        <authorList>
            <person name="Meera S.P."/>
            <person name="Sreeshan A."/>
            <person name="Augustine A."/>
        </authorList>
    </citation>
    <scope>NUCLEOTIDE SEQUENCE</scope>
    <source>
        <tissue evidence="1">Leaf</tissue>
    </source>
</reference>
<proteinExistence type="predicted"/>